<dbReference type="GeneID" id="19251288"/>
<gene>
    <name evidence="2" type="ORF">MAC_06977</name>
</gene>
<feature type="domain" description="Calcineurin-like phosphoesterase" evidence="1">
    <location>
        <begin position="48"/>
        <end position="254"/>
    </location>
</feature>
<dbReference type="Proteomes" id="UP000002499">
    <property type="component" value="Unassembled WGS sequence"/>
</dbReference>
<dbReference type="HOGENOM" id="CLU_041441_3_1_1"/>
<proteinExistence type="predicted"/>
<organism evidence="3">
    <name type="scientific">Metarhizium acridum (strain CQMa 102)</name>
    <dbReference type="NCBI Taxonomy" id="655827"/>
    <lineage>
        <taxon>Eukaryota</taxon>
        <taxon>Fungi</taxon>
        <taxon>Dikarya</taxon>
        <taxon>Ascomycota</taxon>
        <taxon>Pezizomycotina</taxon>
        <taxon>Sordariomycetes</taxon>
        <taxon>Hypocreomycetidae</taxon>
        <taxon>Hypocreales</taxon>
        <taxon>Clavicipitaceae</taxon>
        <taxon>Metarhizium</taxon>
    </lineage>
</organism>
<dbReference type="AlphaFoldDB" id="E9EAS9"/>
<dbReference type="PANTHER" id="PTHR12905:SF0">
    <property type="entry name" value="CALCINEURIN-LIKE PHOSPHOESTERASE DOMAIN-CONTAINING PROTEIN"/>
    <property type="match status" value="1"/>
</dbReference>
<protein>
    <submittedName>
        <fullName evidence="2">Phosphoesterase</fullName>
    </submittedName>
</protein>
<dbReference type="OrthoDB" id="630188at2759"/>
<evidence type="ECO:0000313" key="2">
    <source>
        <dbReference type="EMBL" id="EFY86963.1"/>
    </source>
</evidence>
<dbReference type="InterPro" id="IPR029052">
    <property type="entry name" value="Metallo-depent_PP-like"/>
</dbReference>
<dbReference type="EMBL" id="GL698535">
    <property type="protein sequence ID" value="EFY86963.1"/>
    <property type="molecule type" value="Genomic_DNA"/>
</dbReference>
<sequence>MASAAQPHTRIKTRGQRMRRVADALLKAHQANTSSAQPTTTPKTCPIRIVCISDTHNKKPTVPLGDILIHAGDLTENGSFEEVQNGLTWLSSQPHKYKIFVAGNHDVLLDDGFLDNHPERRYGQSKTKQDLDWGSVIYLQDSFITLEIPGNQQKQETPTDKVVEGQPSMRSITIFGSPWTPRYGISAFQYHPNNSRHWKDTFASLDKKPHIVVTHGPPHLHLDGRDFHRAGCPYLAEEVHRIRPRLHVFGHIHASYGLEDVMLDSVQRTYEEVIRGWVGWGGIVRMAIMVAWARAKYIFREPKADKNVTFVNAAVVGGPHNELQNAPITIDL</sequence>
<dbReference type="eggNOG" id="KOG3947">
    <property type="taxonomic scope" value="Eukaryota"/>
</dbReference>
<dbReference type="Gene3D" id="3.60.21.10">
    <property type="match status" value="1"/>
</dbReference>
<dbReference type="KEGG" id="maw:19251288"/>
<keyword evidence="3" id="KW-1185">Reference proteome</keyword>
<dbReference type="PANTHER" id="PTHR12905">
    <property type="entry name" value="METALLOPHOSPHOESTERASE"/>
    <property type="match status" value="1"/>
</dbReference>
<dbReference type="OMA" id="CDGEKGP"/>
<dbReference type="Pfam" id="PF00149">
    <property type="entry name" value="Metallophos"/>
    <property type="match status" value="1"/>
</dbReference>
<dbReference type="SUPFAM" id="SSF56300">
    <property type="entry name" value="Metallo-dependent phosphatases"/>
    <property type="match status" value="1"/>
</dbReference>
<dbReference type="InterPro" id="IPR004843">
    <property type="entry name" value="Calcineurin-like_PHP"/>
</dbReference>
<reference evidence="2 3" key="1">
    <citation type="journal article" date="2011" name="PLoS Genet.">
        <title>Genome sequencing and comparative transcriptomics of the model entomopathogenic fungi Metarhizium anisopliae and M. acridum.</title>
        <authorList>
            <person name="Gao Q."/>
            <person name="Jin K."/>
            <person name="Ying S.H."/>
            <person name="Zhang Y."/>
            <person name="Xiao G."/>
            <person name="Shang Y."/>
            <person name="Duan Z."/>
            <person name="Hu X."/>
            <person name="Xie X.Q."/>
            <person name="Zhou G."/>
            <person name="Peng G."/>
            <person name="Luo Z."/>
            <person name="Huang W."/>
            <person name="Wang B."/>
            <person name="Fang W."/>
            <person name="Wang S."/>
            <person name="Zhong Y."/>
            <person name="Ma L.J."/>
            <person name="St Leger R.J."/>
            <person name="Zhao G.P."/>
            <person name="Pei Y."/>
            <person name="Feng M.G."/>
            <person name="Xia Y."/>
            <person name="Wang C."/>
        </authorList>
    </citation>
    <scope>NUCLEOTIDE SEQUENCE [LARGE SCALE GENOMIC DNA]</scope>
    <source>
        <strain evidence="2 3">CQMa 102</strain>
    </source>
</reference>
<dbReference type="CDD" id="cd07379">
    <property type="entry name" value="MPP_239FB"/>
    <property type="match status" value="1"/>
</dbReference>
<dbReference type="InParanoid" id="E9EAS9"/>
<name>E9EAS9_METAQ</name>
<dbReference type="GO" id="GO:0016787">
    <property type="term" value="F:hydrolase activity"/>
    <property type="evidence" value="ECO:0007669"/>
    <property type="project" value="InterPro"/>
</dbReference>
<evidence type="ECO:0000259" key="1">
    <source>
        <dbReference type="Pfam" id="PF00149"/>
    </source>
</evidence>
<dbReference type="InterPro" id="IPR051693">
    <property type="entry name" value="UPF0046_metallophosphoest"/>
</dbReference>
<accession>E9EAS9</accession>
<evidence type="ECO:0000313" key="3">
    <source>
        <dbReference type="Proteomes" id="UP000002499"/>
    </source>
</evidence>